<dbReference type="Pfam" id="PF01047">
    <property type="entry name" value="MarR"/>
    <property type="match status" value="1"/>
</dbReference>
<dbReference type="AlphaFoldDB" id="A0A7I9Y788"/>
<reference evidence="2 3" key="1">
    <citation type="journal article" date="2019" name="Emerg. Microbes Infect.">
        <title>Comprehensive subspecies identification of 175 nontuberculous mycobacteria species based on 7547 genomic profiles.</title>
        <authorList>
            <person name="Matsumoto Y."/>
            <person name="Kinjo T."/>
            <person name="Motooka D."/>
            <person name="Nabeya D."/>
            <person name="Jung N."/>
            <person name="Uechi K."/>
            <person name="Horii T."/>
            <person name="Iida T."/>
            <person name="Fujita J."/>
            <person name="Nakamura S."/>
        </authorList>
    </citation>
    <scope>NUCLEOTIDE SEQUENCE [LARGE SCALE GENOMIC DNA]</scope>
    <source>
        <strain evidence="2 3">JCM 30723</strain>
    </source>
</reference>
<dbReference type="PROSITE" id="PS50995">
    <property type="entry name" value="HTH_MARR_2"/>
    <property type="match status" value="1"/>
</dbReference>
<dbReference type="InterPro" id="IPR036388">
    <property type="entry name" value="WH-like_DNA-bd_sf"/>
</dbReference>
<dbReference type="Gene3D" id="1.10.10.10">
    <property type="entry name" value="Winged helix-like DNA-binding domain superfamily/Winged helix DNA-binding domain"/>
    <property type="match status" value="1"/>
</dbReference>
<protein>
    <recommendedName>
        <fullName evidence="1">HTH marR-type domain-containing protein</fullName>
    </recommendedName>
</protein>
<gene>
    <name evidence="2" type="ORF">MALGJ_12140</name>
</gene>
<dbReference type="PANTHER" id="PTHR39515:SF2">
    <property type="entry name" value="HTH-TYPE TRANSCRIPTIONAL REGULATOR RV0880"/>
    <property type="match status" value="1"/>
</dbReference>
<evidence type="ECO:0000313" key="2">
    <source>
        <dbReference type="EMBL" id="GFG84538.1"/>
    </source>
</evidence>
<dbReference type="PANTHER" id="PTHR39515">
    <property type="entry name" value="CONSERVED PROTEIN"/>
    <property type="match status" value="1"/>
</dbReference>
<evidence type="ECO:0000259" key="1">
    <source>
        <dbReference type="PROSITE" id="PS50995"/>
    </source>
</evidence>
<dbReference type="InterPro" id="IPR052526">
    <property type="entry name" value="HTH-type_Bedaq_tolerance"/>
</dbReference>
<proteinExistence type="predicted"/>
<sequence length="216" mass="23637">MIAVAAHSAAITAACAISTGRIDRARIRLPPWPVFVTRRFCQPLRQPPDTRPAEMIHFCPLLCHTRAMAAPAHISLGADLLSVVARLNRVATQRVALPIPGAQARLLSTIEDLDEARISELAAVDHCSQPTMTTQVRRLEDAGLTTRTPDPQDARAVLIGITEKGVQTLDQVRRDRAAAIDPELDRLSAEDRRTLAEAVEVLRRFLAETAPSRPGR</sequence>
<name>A0A7I9Y788_MYCAL</name>
<dbReference type="GO" id="GO:0003700">
    <property type="term" value="F:DNA-binding transcription factor activity"/>
    <property type="evidence" value="ECO:0007669"/>
    <property type="project" value="InterPro"/>
</dbReference>
<dbReference type="Proteomes" id="UP000465305">
    <property type="component" value="Unassembled WGS sequence"/>
</dbReference>
<feature type="domain" description="HTH marR-type" evidence="1">
    <location>
        <begin position="73"/>
        <end position="207"/>
    </location>
</feature>
<evidence type="ECO:0000313" key="3">
    <source>
        <dbReference type="Proteomes" id="UP000465305"/>
    </source>
</evidence>
<dbReference type="EMBL" id="BLKY01000001">
    <property type="protein sequence ID" value="GFG84538.1"/>
    <property type="molecule type" value="Genomic_DNA"/>
</dbReference>
<dbReference type="SMART" id="SM00347">
    <property type="entry name" value="HTH_MARR"/>
    <property type="match status" value="1"/>
</dbReference>
<accession>A0A7I9Y788</accession>
<dbReference type="InterPro" id="IPR000835">
    <property type="entry name" value="HTH_MarR-typ"/>
</dbReference>
<comment type="caution">
    <text evidence="2">The sequence shown here is derived from an EMBL/GenBank/DDBJ whole genome shotgun (WGS) entry which is preliminary data.</text>
</comment>
<organism evidence="2 3">
    <name type="scientific">Mycolicibacter algericus</name>
    <name type="common">Mycobacterium algericum</name>
    <dbReference type="NCBI Taxonomy" id="1288388"/>
    <lineage>
        <taxon>Bacteria</taxon>
        <taxon>Bacillati</taxon>
        <taxon>Actinomycetota</taxon>
        <taxon>Actinomycetes</taxon>
        <taxon>Mycobacteriales</taxon>
        <taxon>Mycobacteriaceae</taxon>
        <taxon>Mycolicibacter</taxon>
    </lineage>
</organism>
<dbReference type="InterPro" id="IPR036390">
    <property type="entry name" value="WH_DNA-bd_sf"/>
</dbReference>
<dbReference type="SUPFAM" id="SSF46785">
    <property type="entry name" value="Winged helix' DNA-binding domain"/>
    <property type="match status" value="1"/>
</dbReference>